<protein>
    <submittedName>
        <fullName evidence="2">Uncharacterized protein</fullName>
    </submittedName>
</protein>
<reference evidence="2 3" key="1">
    <citation type="journal article" date="2012" name="Genome Biol.">
        <title>Sequencing three crocodilian genomes to illuminate the evolution of archosaurs and amniotes.</title>
        <authorList>
            <person name="St John J.A."/>
            <person name="Braun E.L."/>
            <person name="Isberg S.R."/>
            <person name="Miles L.G."/>
            <person name="Chong A.Y."/>
            <person name="Gongora J."/>
            <person name="Dalzell P."/>
            <person name="Moran C."/>
            <person name="Bed'hom B."/>
            <person name="Abzhanov A."/>
            <person name="Burgess S.C."/>
            <person name="Cooksey A.M."/>
            <person name="Castoe T.A."/>
            <person name="Crawford N.G."/>
            <person name="Densmore L.D."/>
            <person name="Drew J.C."/>
            <person name="Edwards S.V."/>
            <person name="Faircloth B.C."/>
            <person name="Fujita M.K."/>
            <person name="Greenwold M.J."/>
            <person name="Hoffmann F.G."/>
            <person name="Howard J.M."/>
            <person name="Iguchi T."/>
            <person name="Janes D.E."/>
            <person name="Khan S.Y."/>
            <person name="Kohno S."/>
            <person name="de Koning A.J."/>
            <person name="Lance S.L."/>
            <person name="McCarthy F.M."/>
            <person name="McCormack J.E."/>
            <person name="Merchant M.E."/>
            <person name="Peterson D.G."/>
            <person name="Pollock D.D."/>
            <person name="Pourmand N."/>
            <person name="Raney B.J."/>
            <person name="Roessler K.A."/>
            <person name="Sanford J.R."/>
            <person name="Sawyer R.H."/>
            <person name="Schmidt C.J."/>
            <person name="Triplett E.W."/>
            <person name="Tuberville T.D."/>
            <person name="Venegas-Anaya M."/>
            <person name="Howard J.T."/>
            <person name="Jarvis E.D."/>
            <person name="Guillette L.J.Jr."/>
            <person name="Glenn T.C."/>
            <person name="Green R.E."/>
            <person name="Ray D.A."/>
        </authorList>
    </citation>
    <scope>NUCLEOTIDE SEQUENCE [LARGE SCALE GENOMIC DNA]</scope>
    <source>
        <strain evidence="2">KSC_2009_1</strain>
    </source>
</reference>
<evidence type="ECO:0000313" key="2">
    <source>
        <dbReference type="EMBL" id="KYO24126.1"/>
    </source>
</evidence>
<evidence type="ECO:0000313" key="3">
    <source>
        <dbReference type="Proteomes" id="UP000050525"/>
    </source>
</evidence>
<feature type="region of interest" description="Disordered" evidence="1">
    <location>
        <begin position="1"/>
        <end position="64"/>
    </location>
</feature>
<comment type="caution">
    <text evidence="2">The sequence shown here is derived from an EMBL/GenBank/DDBJ whole genome shotgun (WGS) entry which is preliminary data.</text>
</comment>
<organism evidence="2 3">
    <name type="scientific">Alligator mississippiensis</name>
    <name type="common">American alligator</name>
    <dbReference type="NCBI Taxonomy" id="8496"/>
    <lineage>
        <taxon>Eukaryota</taxon>
        <taxon>Metazoa</taxon>
        <taxon>Chordata</taxon>
        <taxon>Craniata</taxon>
        <taxon>Vertebrata</taxon>
        <taxon>Euteleostomi</taxon>
        <taxon>Archelosauria</taxon>
        <taxon>Archosauria</taxon>
        <taxon>Crocodylia</taxon>
        <taxon>Alligatoridae</taxon>
        <taxon>Alligatorinae</taxon>
        <taxon>Alligator</taxon>
    </lineage>
</organism>
<keyword evidence="3" id="KW-1185">Reference proteome</keyword>
<dbReference type="Proteomes" id="UP000050525">
    <property type="component" value="Unassembled WGS sequence"/>
</dbReference>
<name>A0A151MHV7_ALLMI</name>
<feature type="compositionally biased region" description="Polar residues" evidence="1">
    <location>
        <begin position="43"/>
        <end position="57"/>
    </location>
</feature>
<feature type="region of interest" description="Disordered" evidence="1">
    <location>
        <begin position="81"/>
        <end position="113"/>
    </location>
</feature>
<accession>A0A151MHV7</accession>
<dbReference type="EMBL" id="AKHW03006126">
    <property type="protein sequence ID" value="KYO24126.1"/>
    <property type="molecule type" value="Genomic_DNA"/>
</dbReference>
<sequence length="113" mass="11516">MGCQTEPLPMTDASTQTKVGQCQKRPGQGERSRCPSQRMDAGTQASLPLTREASTQAEGPRHADTCTQTGALCLAEDASVGDSASLSMPPPAASRHCGSGGLATIKAGSAMPN</sequence>
<gene>
    <name evidence="2" type="ORF">Y1Q_0012144</name>
</gene>
<dbReference type="AlphaFoldDB" id="A0A151MHV7"/>
<evidence type="ECO:0000256" key="1">
    <source>
        <dbReference type="SAM" id="MobiDB-lite"/>
    </source>
</evidence>
<proteinExistence type="predicted"/>